<evidence type="ECO:0000256" key="2">
    <source>
        <dbReference type="SAM" id="Phobius"/>
    </source>
</evidence>
<proteinExistence type="predicted"/>
<accession>A0A1Y2LDR6</accession>
<evidence type="ECO:0000256" key="1">
    <source>
        <dbReference type="SAM" id="MobiDB-lite"/>
    </source>
</evidence>
<dbReference type="STRING" id="1293890.TALK_06010"/>
<keyword evidence="2" id="KW-0472">Membrane</keyword>
<keyword evidence="2" id="KW-0812">Transmembrane</keyword>
<evidence type="ECO:0000313" key="3">
    <source>
        <dbReference type="EMBL" id="OSQ49138.1"/>
    </source>
</evidence>
<comment type="caution">
    <text evidence="3">The sequence shown here is derived from an EMBL/GenBank/DDBJ whole genome shotgun (WGS) entry which is preliminary data.</text>
</comment>
<dbReference type="RefSeq" id="WP_085616880.1">
    <property type="nucleotide sequence ID" value="NZ_JFKB01000003.1"/>
</dbReference>
<protein>
    <submittedName>
        <fullName evidence="3">Uncharacterized protein</fullName>
    </submittedName>
</protein>
<feature type="compositionally biased region" description="Polar residues" evidence="1">
    <location>
        <begin position="10"/>
        <end position="19"/>
    </location>
</feature>
<feature type="transmembrane region" description="Helical" evidence="2">
    <location>
        <begin position="58"/>
        <end position="77"/>
    </location>
</feature>
<keyword evidence="2" id="KW-1133">Transmembrane helix</keyword>
<dbReference type="AlphaFoldDB" id="A0A1Y2LDR6"/>
<dbReference type="Proteomes" id="UP000193396">
    <property type="component" value="Unassembled WGS sequence"/>
</dbReference>
<keyword evidence="4" id="KW-1185">Reference proteome</keyword>
<name>A0A1Y2LDR6_9PROT</name>
<reference evidence="3 4" key="1">
    <citation type="submission" date="2014-03" db="EMBL/GenBank/DDBJ databases">
        <title>The draft genome sequence of Thalassospira alkalitolerans JCM 18968.</title>
        <authorList>
            <person name="Lai Q."/>
            <person name="Shao Z."/>
        </authorList>
    </citation>
    <scope>NUCLEOTIDE SEQUENCE [LARGE SCALE GENOMIC DNA]</scope>
    <source>
        <strain evidence="3 4">JCM 18968</strain>
    </source>
</reference>
<sequence length="86" mass="9465">MPTDKDQPANPEQPNQTARKTLPNGHYFKIMGYLLTAAWVGYILAISGGDTSHPMFDYIFVVPLAFWIGGMIVGKILRAKSGADRP</sequence>
<dbReference type="OrthoDB" id="7358234at2"/>
<organism evidence="3 4">
    <name type="scientific">Thalassospira alkalitolerans</name>
    <dbReference type="NCBI Taxonomy" id="1293890"/>
    <lineage>
        <taxon>Bacteria</taxon>
        <taxon>Pseudomonadati</taxon>
        <taxon>Pseudomonadota</taxon>
        <taxon>Alphaproteobacteria</taxon>
        <taxon>Rhodospirillales</taxon>
        <taxon>Thalassospiraceae</taxon>
        <taxon>Thalassospira</taxon>
    </lineage>
</organism>
<evidence type="ECO:0000313" key="4">
    <source>
        <dbReference type="Proteomes" id="UP000193396"/>
    </source>
</evidence>
<feature type="region of interest" description="Disordered" evidence="1">
    <location>
        <begin position="1"/>
        <end position="21"/>
    </location>
</feature>
<feature type="transmembrane region" description="Helical" evidence="2">
    <location>
        <begin position="27"/>
        <end position="46"/>
    </location>
</feature>
<gene>
    <name evidence="3" type="ORF">TALK_06010</name>
</gene>
<dbReference type="EMBL" id="JFKB01000003">
    <property type="protein sequence ID" value="OSQ49138.1"/>
    <property type="molecule type" value="Genomic_DNA"/>
</dbReference>